<dbReference type="AlphaFoldDB" id="A0A5A8F092"/>
<dbReference type="Gene3D" id="3.30.530.20">
    <property type="match status" value="1"/>
</dbReference>
<evidence type="ECO:0000313" key="2">
    <source>
        <dbReference type="Proteomes" id="UP000322876"/>
    </source>
</evidence>
<dbReference type="EMBL" id="VFJB01000008">
    <property type="protein sequence ID" value="KAA0257396.1"/>
    <property type="molecule type" value="Genomic_DNA"/>
</dbReference>
<accession>A0A5A8F092</accession>
<evidence type="ECO:0000313" key="1">
    <source>
        <dbReference type="EMBL" id="KAA0257396.1"/>
    </source>
</evidence>
<dbReference type="RefSeq" id="WP_149267068.1">
    <property type="nucleotide sequence ID" value="NZ_VFJB01000008.1"/>
</dbReference>
<dbReference type="CDD" id="cd07820">
    <property type="entry name" value="SRPBCC_3"/>
    <property type="match status" value="1"/>
</dbReference>
<name>A0A5A8F092_9BACT</name>
<proteinExistence type="predicted"/>
<dbReference type="OrthoDB" id="9793552at2"/>
<reference evidence="1 2" key="1">
    <citation type="submission" date="2019-06" db="EMBL/GenBank/DDBJ databases">
        <title>Genomic insights into carbon and energy metabolism of Deferribacter autotrophicus revealed new metabolic traits in the phylum Deferribacteres.</title>
        <authorList>
            <person name="Slobodkin A.I."/>
            <person name="Slobodkina G.B."/>
            <person name="Allioux M."/>
            <person name="Alain K."/>
            <person name="Jebbar M."/>
            <person name="Shadrin V."/>
            <person name="Kublanov I.V."/>
            <person name="Toshchakov S.V."/>
            <person name="Bonch-Osmolovskaya E.A."/>
        </authorList>
    </citation>
    <scope>NUCLEOTIDE SEQUENCE [LARGE SCALE GENOMIC DNA]</scope>
    <source>
        <strain evidence="1 2">SL50</strain>
    </source>
</reference>
<dbReference type="InterPro" id="IPR023393">
    <property type="entry name" value="START-like_dom_sf"/>
</dbReference>
<protein>
    <submittedName>
        <fullName evidence="1">SRPBCC family protein</fullName>
    </submittedName>
</protein>
<dbReference type="SUPFAM" id="SSF55961">
    <property type="entry name" value="Bet v1-like"/>
    <property type="match status" value="1"/>
</dbReference>
<comment type="caution">
    <text evidence="1">The sequence shown here is derived from an EMBL/GenBank/DDBJ whole genome shotgun (WGS) entry which is preliminary data.</text>
</comment>
<keyword evidence="2" id="KW-1185">Reference proteome</keyword>
<organism evidence="1 2">
    <name type="scientific">Deferribacter autotrophicus</name>
    <dbReference type="NCBI Taxonomy" id="500465"/>
    <lineage>
        <taxon>Bacteria</taxon>
        <taxon>Pseudomonadati</taxon>
        <taxon>Deferribacterota</taxon>
        <taxon>Deferribacteres</taxon>
        <taxon>Deferribacterales</taxon>
        <taxon>Deferribacteraceae</taxon>
        <taxon>Deferribacter</taxon>
    </lineage>
</organism>
<sequence>METIERVLIVNSSIEKVWDFFTNHKNLEKLNPPEIRFRVVNSVFDDKIFDGNIITYKFQVMFFTFTWVSKISAVKEYMYFIDKMIKGPFKRWYHFHHFEKLDNNKTCIKDKILYEPPFYPVSFFTNGFVRNKLEYIFQYRDKVLQKELNQ</sequence>
<dbReference type="Proteomes" id="UP000322876">
    <property type="component" value="Unassembled WGS sequence"/>
</dbReference>
<gene>
    <name evidence="1" type="ORF">FHQ18_10130</name>
</gene>